<evidence type="ECO:0000259" key="1">
    <source>
        <dbReference type="Pfam" id="PF13649"/>
    </source>
</evidence>
<feature type="domain" description="Methyltransferase" evidence="1">
    <location>
        <begin position="50"/>
        <end position="125"/>
    </location>
</feature>
<name>A0A6C0C312_9ZZZZ</name>
<proteinExistence type="predicted"/>
<reference evidence="2" key="1">
    <citation type="journal article" date="2020" name="Nature">
        <title>Giant virus diversity and host interactions through global metagenomics.</title>
        <authorList>
            <person name="Schulz F."/>
            <person name="Roux S."/>
            <person name="Paez-Espino D."/>
            <person name="Jungbluth S."/>
            <person name="Walsh D.A."/>
            <person name="Denef V.J."/>
            <person name="McMahon K.D."/>
            <person name="Konstantinidis K.T."/>
            <person name="Eloe-Fadrosh E.A."/>
            <person name="Kyrpides N.C."/>
            <person name="Woyke T."/>
        </authorList>
    </citation>
    <scope>NUCLEOTIDE SEQUENCE</scope>
    <source>
        <strain evidence="2">GVMAG-M-3300020185-18</strain>
    </source>
</reference>
<evidence type="ECO:0000313" key="2">
    <source>
        <dbReference type="EMBL" id="QHS98692.1"/>
    </source>
</evidence>
<sequence>MNCDNSDEVWCKPPTIHQMENYYLKQYEEEYESIKFIKGALSKLKFNTAIDFGCGSGALIYYLKKKINAEYSGIDFNETVLKIAIEKNRDCIFINDDFKNLSKTYDLTISSMVLMCMSPKIQNTLINKQFQSSEKYAVFFSLFTDSKLDINIKIKDPYNNEVVYYNILPVDKLIDIANKHDFNILKNDKFNIEKHINKEGKKGRGTYTVETNNHKLLQFSDVIYMPWKLIIFEKT</sequence>
<dbReference type="InterPro" id="IPR041698">
    <property type="entry name" value="Methyltransf_25"/>
</dbReference>
<dbReference type="InterPro" id="IPR029063">
    <property type="entry name" value="SAM-dependent_MTases_sf"/>
</dbReference>
<organism evidence="2">
    <name type="scientific">viral metagenome</name>
    <dbReference type="NCBI Taxonomy" id="1070528"/>
    <lineage>
        <taxon>unclassified sequences</taxon>
        <taxon>metagenomes</taxon>
        <taxon>organismal metagenomes</taxon>
    </lineage>
</organism>
<dbReference type="EMBL" id="MN739321">
    <property type="protein sequence ID" value="QHS98692.1"/>
    <property type="molecule type" value="Genomic_DNA"/>
</dbReference>
<dbReference type="SUPFAM" id="SSF53335">
    <property type="entry name" value="S-adenosyl-L-methionine-dependent methyltransferases"/>
    <property type="match status" value="1"/>
</dbReference>
<dbReference type="AlphaFoldDB" id="A0A6C0C312"/>
<dbReference type="CDD" id="cd02440">
    <property type="entry name" value="AdoMet_MTases"/>
    <property type="match status" value="1"/>
</dbReference>
<dbReference type="Gene3D" id="3.40.50.150">
    <property type="entry name" value="Vaccinia Virus protein VP39"/>
    <property type="match status" value="1"/>
</dbReference>
<accession>A0A6C0C312</accession>
<dbReference type="Pfam" id="PF13649">
    <property type="entry name" value="Methyltransf_25"/>
    <property type="match status" value="1"/>
</dbReference>
<protein>
    <recommendedName>
        <fullName evidence="1">Methyltransferase domain-containing protein</fullName>
    </recommendedName>
</protein>